<dbReference type="Proteomes" id="UP000326354">
    <property type="component" value="Chromosome"/>
</dbReference>
<dbReference type="RefSeq" id="WP_151968249.1">
    <property type="nucleotide sequence ID" value="NZ_AP019860.1"/>
</dbReference>
<dbReference type="AlphaFoldDB" id="A0A5S9IMH9"/>
<comment type="similarity">
    <text evidence="1">Belongs to the MEMO1 family.</text>
</comment>
<protein>
    <submittedName>
        <fullName evidence="2">MEMO1 family protein</fullName>
    </submittedName>
</protein>
<dbReference type="PANTHER" id="PTHR11060">
    <property type="entry name" value="PROTEIN MEMO1"/>
    <property type="match status" value="1"/>
</dbReference>
<evidence type="ECO:0000256" key="1">
    <source>
        <dbReference type="ARBA" id="ARBA00006315"/>
    </source>
</evidence>
<dbReference type="Pfam" id="PF01875">
    <property type="entry name" value="Memo"/>
    <property type="match status" value="1"/>
</dbReference>
<dbReference type="CDD" id="cd07361">
    <property type="entry name" value="MEMO_like"/>
    <property type="match status" value="1"/>
</dbReference>
<dbReference type="KEGG" id="uam:UABAM_02427"/>
<organism evidence="2 3">
    <name type="scientific">Uabimicrobium amorphum</name>
    <dbReference type="NCBI Taxonomy" id="2596890"/>
    <lineage>
        <taxon>Bacteria</taxon>
        <taxon>Pseudomonadati</taxon>
        <taxon>Planctomycetota</taxon>
        <taxon>Candidatus Uabimicrobiia</taxon>
        <taxon>Candidatus Uabimicrobiales</taxon>
        <taxon>Candidatus Uabimicrobiaceae</taxon>
        <taxon>Candidatus Uabimicrobium</taxon>
    </lineage>
</organism>
<keyword evidence="3" id="KW-1185">Reference proteome</keyword>
<gene>
    <name evidence="2" type="ORF">UABAM_02427</name>
</gene>
<sequence>MHRQAAHAGFFYPQTKKQCEIMFERWKAQQNEIHSDGDICAGIAPHAGWMFSGYTAYQVFDALHRVVPDAKTFIVFGAIHIPGVFAPCTWGAGTWNTPLGDIEIAQEITEQLIENKIVEVNANAHMHEHSIEVLLPFIQHFFPQAKFVPIMVPVMSSANTLGKNIAQLVFGQQESNNTTIAICSTDLTHYGSRFGFNPAGSGHKSLEWVKNNNDKRIIDLMLQLQDAKIVEEVQKNQNACGGGAIAATLMFAKVAGRSQGKLLHYTTSWDVDPQGEIDNFVGYSGIVI</sequence>
<reference evidence="2 3" key="1">
    <citation type="submission" date="2019-08" db="EMBL/GenBank/DDBJ databases">
        <title>Complete genome sequence of Candidatus Uab amorphum.</title>
        <authorList>
            <person name="Shiratori T."/>
            <person name="Suzuki S."/>
            <person name="Kakizawa Y."/>
            <person name="Ishida K."/>
        </authorList>
    </citation>
    <scope>NUCLEOTIDE SEQUENCE [LARGE SCALE GENOMIC DNA]</scope>
    <source>
        <strain evidence="2 3">SRT547</strain>
    </source>
</reference>
<dbReference type="EMBL" id="AP019860">
    <property type="protein sequence ID" value="BBM84071.1"/>
    <property type="molecule type" value="Genomic_DNA"/>
</dbReference>
<dbReference type="NCBIfam" id="TIGR04336">
    <property type="entry name" value="AmmeMemoSam_B"/>
    <property type="match status" value="1"/>
</dbReference>
<name>A0A5S9IMH9_UABAM</name>
<proteinExistence type="inferred from homology"/>
<accession>A0A5S9IMH9</accession>
<dbReference type="Gene3D" id="3.40.830.10">
    <property type="entry name" value="LigB-like"/>
    <property type="match status" value="1"/>
</dbReference>
<dbReference type="InterPro" id="IPR002737">
    <property type="entry name" value="MEMO1_fam"/>
</dbReference>
<evidence type="ECO:0000313" key="2">
    <source>
        <dbReference type="EMBL" id="BBM84071.1"/>
    </source>
</evidence>
<dbReference type="PANTHER" id="PTHR11060:SF0">
    <property type="entry name" value="PROTEIN MEMO1"/>
    <property type="match status" value="1"/>
</dbReference>
<evidence type="ECO:0000313" key="3">
    <source>
        <dbReference type="Proteomes" id="UP000326354"/>
    </source>
</evidence>
<dbReference type="OrthoDB" id="9785549at2"/>